<sequence>MQPTLPFDSFYVGLALWTMPPYVSPCPSASRILTVGGLSQLNARGRTTGIGYRAGIRTLGLRRGRKHCWRRRDSGFARSRPCPMLQRYLSGSSTCHAICVAIVARCLQGPSSHSPSPVVCATVPSRTSPCCGKNRSRIQKVQSAFEASFRARIGHDSLLSSCPPVNRPHPRHKLPLPL</sequence>
<proteinExistence type="predicted"/>
<dbReference type="Proteomes" id="UP000077266">
    <property type="component" value="Unassembled WGS sequence"/>
</dbReference>
<organism evidence="1 2">
    <name type="scientific">Exidia glandulosa HHB12029</name>
    <dbReference type="NCBI Taxonomy" id="1314781"/>
    <lineage>
        <taxon>Eukaryota</taxon>
        <taxon>Fungi</taxon>
        <taxon>Dikarya</taxon>
        <taxon>Basidiomycota</taxon>
        <taxon>Agaricomycotina</taxon>
        <taxon>Agaricomycetes</taxon>
        <taxon>Auriculariales</taxon>
        <taxon>Exidiaceae</taxon>
        <taxon>Exidia</taxon>
    </lineage>
</organism>
<evidence type="ECO:0000313" key="2">
    <source>
        <dbReference type="Proteomes" id="UP000077266"/>
    </source>
</evidence>
<reference evidence="1 2" key="1">
    <citation type="journal article" date="2016" name="Mol. Biol. Evol.">
        <title>Comparative Genomics of Early-Diverging Mushroom-Forming Fungi Provides Insights into the Origins of Lignocellulose Decay Capabilities.</title>
        <authorList>
            <person name="Nagy L.G."/>
            <person name="Riley R."/>
            <person name="Tritt A."/>
            <person name="Adam C."/>
            <person name="Daum C."/>
            <person name="Floudas D."/>
            <person name="Sun H."/>
            <person name="Yadav J.S."/>
            <person name="Pangilinan J."/>
            <person name="Larsson K.H."/>
            <person name="Matsuura K."/>
            <person name="Barry K."/>
            <person name="Labutti K."/>
            <person name="Kuo R."/>
            <person name="Ohm R.A."/>
            <person name="Bhattacharya S.S."/>
            <person name="Shirouzu T."/>
            <person name="Yoshinaga Y."/>
            <person name="Martin F.M."/>
            <person name="Grigoriev I.V."/>
            <person name="Hibbett D.S."/>
        </authorList>
    </citation>
    <scope>NUCLEOTIDE SEQUENCE [LARGE SCALE GENOMIC DNA]</scope>
    <source>
        <strain evidence="1 2">HHB12029</strain>
    </source>
</reference>
<protein>
    <submittedName>
        <fullName evidence="1">Uncharacterized protein</fullName>
    </submittedName>
</protein>
<evidence type="ECO:0000313" key="1">
    <source>
        <dbReference type="EMBL" id="KZV83044.1"/>
    </source>
</evidence>
<gene>
    <name evidence="1" type="ORF">EXIGLDRAFT_329892</name>
</gene>
<accession>A0A165CSS9</accession>
<keyword evidence="2" id="KW-1185">Reference proteome</keyword>
<dbReference type="EMBL" id="KV426292">
    <property type="protein sequence ID" value="KZV83044.1"/>
    <property type="molecule type" value="Genomic_DNA"/>
</dbReference>
<dbReference type="AlphaFoldDB" id="A0A165CSS9"/>
<name>A0A165CSS9_EXIGL</name>
<dbReference type="InParanoid" id="A0A165CSS9"/>